<keyword evidence="4" id="KW-1185">Reference proteome</keyword>
<dbReference type="GO" id="GO:0005783">
    <property type="term" value="C:endoplasmic reticulum"/>
    <property type="evidence" value="ECO:0007669"/>
    <property type="project" value="TreeGrafter"/>
</dbReference>
<dbReference type="SUPFAM" id="SSF48371">
    <property type="entry name" value="ARM repeat"/>
    <property type="match status" value="2"/>
</dbReference>
<feature type="compositionally biased region" description="Polar residues" evidence="2">
    <location>
        <begin position="402"/>
        <end position="411"/>
    </location>
</feature>
<evidence type="ECO:0000256" key="1">
    <source>
        <dbReference type="PROSITE-ProRule" id="PRU00259"/>
    </source>
</evidence>
<dbReference type="InterPro" id="IPR050693">
    <property type="entry name" value="Hsp70_NEF-Inhibitors"/>
</dbReference>
<comment type="caution">
    <text evidence="3">The sequence shown here is derived from an EMBL/GenBank/DDBJ whole genome shotgun (WGS) entry which is preliminary data.</text>
</comment>
<protein>
    <submittedName>
        <fullName evidence="3">Uncharacterized protein</fullName>
    </submittedName>
</protein>
<dbReference type="PANTHER" id="PTHR19316:SF18">
    <property type="entry name" value="HSP70-BINDING PROTEIN 1"/>
    <property type="match status" value="1"/>
</dbReference>
<evidence type="ECO:0000313" key="3">
    <source>
        <dbReference type="EMBL" id="KAK9856455.1"/>
    </source>
</evidence>
<evidence type="ECO:0000313" key="4">
    <source>
        <dbReference type="Proteomes" id="UP001485043"/>
    </source>
</evidence>
<dbReference type="Proteomes" id="UP001485043">
    <property type="component" value="Unassembled WGS sequence"/>
</dbReference>
<dbReference type="Pfam" id="PF00514">
    <property type="entry name" value="Arm"/>
    <property type="match status" value="1"/>
</dbReference>
<sequence>MGLDRRTSSINMTPTPEAVSYEELASATAWALGSAAAGHTSNQDTAIELGALGLVMAMLGGERAERERLAALWALGNLSKGAPSVQQAILAADGCQVLLDLYGPNPFASEAEGAVWVLYNLVEACPAAQAAARTAGCIPPLLPLLSHGPDSIIAECTARCLHALCQGCPENQSAVTSAGAMEPLVHLLAAGSGSLGAKSAALAIGSLIAGHAGNKAAARRAGAIIHLGNSGNQDTALAMEAAAMLGDLVKQAAAALVQGISNPILSYTAGEACRATAALAQLNPAAQMALQAAGAIPPLVALIGAKSVPQLIAQQACTALSHLASHSPACQATVGDAGGVECLVGALQRGLEEDAAGLSQAGNILHAILVASNPSAQQIHLKALQRCLQQDQADAARAGNPAGQSRDSSMSEGPPGAAQSQPIGFELVSGFLEGIPDRPFKEQAALALFSMAEGNSVNRQAILELTAGGVVPLAEQLSRFEEEMESRARFHDPSASFLQLLMACGQSLASLATSNPSRPTA</sequence>
<dbReference type="InterPro" id="IPR011989">
    <property type="entry name" value="ARM-like"/>
</dbReference>
<dbReference type="PROSITE" id="PS50176">
    <property type="entry name" value="ARM_REPEAT"/>
    <property type="match status" value="1"/>
</dbReference>
<proteinExistence type="predicted"/>
<dbReference type="GO" id="GO:0000774">
    <property type="term" value="F:adenyl-nucleotide exchange factor activity"/>
    <property type="evidence" value="ECO:0007669"/>
    <property type="project" value="TreeGrafter"/>
</dbReference>
<reference evidence="3 4" key="1">
    <citation type="journal article" date="2024" name="Nat. Commun.">
        <title>Phylogenomics reveals the evolutionary origins of lichenization in chlorophyte algae.</title>
        <authorList>
            <person name="Puginier C."/>
            <person name="Libourel C."/>
            <person name="Otte J."/>
            <person name="Skaloud P."/>
            <person name="Haon M."/>
            <person name="Grisel S."/>
            <person name="Petersen M."/>
            <person name="Berrin J.G."/>
            <person name="Delaux P.M."/>
            <person name="Dal Grande F."/>
            <person name="Keller J."/>
        </authorList>
    </citation>
    <scope>NUCLEOTIDE SEQUENCE [LARGE SCALE GENOMIC DNA]</scope>
    <source>
        <strain evidence="3 4">SAG 2523</strain>
    </source>
</reference>
<dbReference type="EMBL" id="JALJOV010001012">
    <property type="protein sequence ID" value="KAK9856455.1"/>
    <property type="molecule type" value="Genomic_DNA"/>
</dbReference>
<dbReference type="InterPro" id="IPR000225">
    <property type="entry name" value="Armadillo"/>
</dbReference>
<dbReference type="SMART" id="SM00185">
    <property type="entry name" value="ARM"/>
    <property type="match status" value="6"/>
</dbReference>
<name>A0AAW1SU30_9CHLO</name>
<dbReference type="Gene3D" id="1.25.10.10">
    <property type="entry name" value="Leucine-rich Repeat Variant"/>
    <property type="match status" value="3"/>
</dbReference>
<feature type="repeat" description="ARM" evidence="1">
    <location>
        <begin position="294"/>
        <end position="338"/>
    </location>
</feature>
<evidence type="ECO:0000256" key="2">
    <source>
        <dbReference type="SAM" id="MobiDB-lite"/>
    </source>
</evidence>
<dbReference type="AlphaFoldDB" id="A0AAW1SU30"/>
<organism evidence="3 4">
    <name type="scientific">Apatococcus fuscideae</name>
    <dbReference type="NCBI Taxonomy" id="2026836"/>
    <lineage>
        <taxon>Eukaryota</taxon>
        <taxon>Viridiplantae</taxon>
        <taxon>Chlorophyta</taxon>
        <taxon>core chlorophytes</taxon>
        <taxon>Trebouxiophyceae</taxon>
        <taxon>Chlorellales</taxon>
        <taxon>Chlorellaceae</taxon>
        <taxon>Apatococcus</taxon>
    </lineage>
</organism>
<accession>A0AAW1SU30</accession>
<feature type="region of interest" description="Disordered" evidence="2">
    <location>
        <begin position="392"/>
        <end position="419"/>
    </location>
</feature>
<dbReference type="PANTHER" id="PTHR19316">
    <property type="entry name" value="PROTEIN FOLDING REGULATOR"/>
    <property type="match status" value="1"/>
</dbReference>
<dbReference type="InterPro" id="IPR016024">
    <property type="entry name" value="ARM-type_fold"/>
</dbReference>
<gene>
    <name evidence="3" type="ORF">WJX84_009904</name>
</gene>